<reference evidence="2 3" key="1">
    <citation type="journal article" date="2016" name="Mol. Biol. Evol.">
        <title>Comparative Genomics of Early-Diverging Mushroom-Forming Fungi Provides Insights into the Origins of Lignocellulose Decay Capabilities.</title>
        <authorList>
            <person name="Nagy L.G."/>
            <person name="Riley R."/>
            <person name="Tritt A."/>
            <person name="Adam C."/>
            <person name="Daum C."/>
            <person name="Floudas D."/>
            <person name="Sun H."/>
            <person name="Yadav J.S."/>
            <person name="Pangilinan J."/>
            <person name="Larsson K.H."/>
            <person name="Matsuura K."/>
            <person name="Barry K."/>
            <person name="Labutti K."/>
            <person name="Kuo R."/>
            <person name="Ohm R.A."/>
            <person name="Bhattacharya S.S."/>
            <person name="Shirouzu T."/>
            <person name="Yoshinaga Y."/>
            <person name="Martin F.M."/>
            <person name="Grigoriev I.V."/>
            <person name="Hibbett D.S."/>
        </authorList>
    </citation>
    <scope>NUCLEOTIDE SEQUENCE [LARGE SCALE GENOMIC DNA]</scope>
    <source>
        <strain evidence="2 3">HHB12733</strain>
    </source>
</reference>
<dbReference type="InParanoid" id="A0A165CFZ1"/>
<dbReference type="AlphaFoldDB" id="A0A165CFZ1"/>
<keyword evidence="3" id="KW-1185">Reference proteome</keyword>
<name>A0A165CFZ1_9BASI</name>
<feature type="compositionally biased region" description="Acidic residues" evidence="1">
    <location>
        <begin position="147"/>
        <end position="163"/>
    </location>
</feature>
<dbReference type="Proteomes" id="UP000076842">
    <property type="component" value="Unassembled WGS sequence"/>
</dbReference>
<proteinExistence type="predicted"/>
<accession>A0A165CFZ1</accession>
<dbReference type="EMBL" id="KV424149">
    <property type="protein sequence ID" value="KZT50726.1"/>
    <property type="molecule type" value="Genomic_DNA"/>
</dbReference>
<feature type="region of interest" description="Disordered" evidence="1">
    <location>
        <begin position="127"/>
        <end position="183"/>
    </location>
</feature>
<gene>
    <name evidence="2" type="ORF">CALCODRAFT_513129</name>
</gene>
<evidence type="ECO:0000256" key="1">
    <source>
        <dbReference type="SAM" id="MobiDB-lite"/>
    </source>
</evidence>
<evidence type="ECO:0000313" key="3">
    <source>
        <dbReference type="Proteomes" id="UP000076842"/>
    </source>
</evidence>
<sequence length="197" mass="21491">MSMEGTTPPRVTVTIVVPPTHHLVSPQSANQPRKLLNLAKDVVLKVQPHGQPGARQLARSTTPTRVSILESRNRASRVNCAPQGRAQFDWMQRFVTVPQANVPHVRSPIREGTSWSPRAGYTDMAAIESPAPQPSTPVRATPSVAESETEQEFDTEQEFESETEGNMGGQDEGDSAGRPQLAMYPVIVEESALAAHY</sequence>
<evidence type="ECO:0000313" key="2">
    <source>
        <dbReference type="EMBL" id="KZT50726.1"/>
    </source>
</evidence>
<organism evidence="2 3">
    <name type="scientific">Calocera cornea HHB12733</name>
    <dbReference type="NCBI Taxonomy" id="1353952"/>
    <lineage>
        <taxon>Eukaryota</taxon>
        <taxon>Fungi</taxon>
        <taxon>Dikarya</taxon>
        <taxon>Basidiomycota</taxon>
        <taxon>Agaricomycotina</taxon>
        <taxon>Dacrymycetes</taxon>
        <taxon>Dacrymycetales</taxon>
        <taxon>Dacrymycetaceae</taxon>
        <taxon>Calocera</taxon>
    </lineage>
</organism>
<protein>
    <submittedName>
        <fullName evidence="2">Uncharacterized protein</fullName>
    </submittedName>
</protein>